<keyword evidence="1" id="KW-0812">Transmembrane</keyword>
<accession>A0ABM8DL71</accession>
<evidence type="ECO:0000313" key="3">
    <source>
        <dbReference type="Proteomes" id="UP001317516"/>
    </source>
</evidence>
<proteinExistence type="predicted"/>
<evidence type="ECO:0000313" key="2">
    <source>
        <dbReference type="EMBL" id="BDU63348.1"/>
    </source>
</evidence>
<sequence>MVKCLYIVKNAYLILGSFMLTCVLLTLVLIFIKGKLILYNKINKINKMSCLIVKIFIE</sequence>
<keyword evidence="1" id="KW-1133">Transmembrane helix</keyword>
<organism evidence="2 3">
    <name type="scientific">Candidatus Borrelia fainii</name>
    <dbReference type="NCBI Taxonomy" id="2518322"/>
    <lineage>
        <taxon>Bacteria</taxon>
        <taxon>Pseudomonadati</taxon>
        <taxon>Spirochaetota</taxon>
        <taxon>Spirochaetia</taxon>
        <taxon>Spirochaetales</taxon>
        <taxon>Borreliaceae</taxon>
        <taxon>Borrelia</taxon>
    </lineage>
</organism>
<feature type="transmembrane region" description="Helical" evidence="1">
    <location>
        <begin position="12"/>
        <end position="32"/>
    </location>
</feature>
<dbReference type="Proteomes" id="UP001317516">
    <property type="component" value="Plasmid p100"/>
</dbReference>
<protein>
    <submittedName>
        <fullName evidence="2">Uncharacterized protein</fullName>
    </submittedName>
</protein>
<dbReference type="EMBL" id="AP027071">
    <property type="protein sequence ID" value="BDU63348.1"/>
    <property type="molecule type" value="Genomic_DNA"/>
</dbReference>
<keyword evidence="2" id="KW-0614">Plasmid</keyword>
<name>A0ABM8DL71_9SPIR</name>
<geneLocation type="plasmid" evidence="2 3">
    <name>p100</name>
</geneLocation>
<reference evidence="2 3" key="1">
    <citation type="submission" date="2022-11" db="EMBL/GenBank/DDBJ databases">
        <title>Genome sequence of clinical isolate of the human pathogenic Borrelia fainii.</title>
        <authorList>
            <person name="Itokawa K."/>
            <person name="Sato K."/>
            <person name="Qiu Y."/>
        </authorList>
    </citation>
    <scope>NUCLEOTIDE SEQUENCE [LARGE SCALE GENOMIC DNA]</scope>
    <source>
        <strain evidence="2 3">Qtaro</strain>
        <plasmid evidence="2 3">p100</plasmid>
    </source>
</reference>
<evidence type="ECO:0000256" key="1">
    <source>
        <dbReference type="SAM" id="Phobius"/>
    </source>
</evidence>
<gene>
    <name evidence="2" type="ORF">BOFE_08880</name>
</gene>
<keyword evidence="3" id="KW-1185">Reference proteome</keyword>
<keyword evidence="1" id="KW-0472">Membrane</keyword>